<sequence length="76" mass="8462">MDIDQVGPLLRSWGLDAGSIAKFIEQKITLDIFPSIDDGILTQLEILLGDKLKFKQSLVKLSDPESSQTISHEHQV</sequence>
<dbReference type="EMBL" id="JAHXZJ010001119">
    <property type="protein sequence ID" value="KAH0555265.1"/>
    <property type="molecule type" value="Genomic_DNA"/>
</dbReference>
<evidence type="ECO:0000313" key="1">
    <source>
        <dbReference type="EMBL" id="KAH0555265.1"/>
    </source>
</evidence>
<dbReference type="Proteomes" id="UP000826195">
    <property type="component" value="Unassembled WGS sequence"/>
</dbReference>
<dbReference type="InterPro" id="IPR013761">
    <property type="entry name" value="SAM/pointed_sf"/>
</dbReference>
<accession>A0AAV7ISW0</accession>
<organism evidence="1 2">
    <name type="scientific">Cotesia glomerata</name>
    <name type="common">Lepidopteran parasitic wasp</name>
    <name type="synonym">Apanteles glomeratus</name>
    <dbReference type="NCBI Taxonomy" id="32391"/>
    <lineage>
        <taxon>Eukaryota</taxon>
        <taxon>Metazoa</taxon>
        <taxon>Ecdysozoa</taxon>
        <taxon>Arthropoda</taxon>
        <taxon>Hexapoda</taxon>
        <taxon>Insecta</taxon>
        <taxon>Pterygota</taxon>
        <taxon>Neoptera</taxon>
        <taxon>Endopterygota</taxon>
        <taxon>Hymenoptera</taxon>
        <taxon>Apocrita</taxon>
        <taxon>Ichneumonoidea</taxon>
        <taxon>Braconidae</taxon>
        <taxon>Microgastrinae</taxon>
        <taxon>Cotesia</taxon>
    </lineage>
</organism>
<reference evidence="1 2" key="1">
    <citation type="journal article" date="2021" name="J. Hered.">
        <title>A chromosome-level genome assembly of the parasitoid wasp, Cotesia glomerata (Hymenoptera: Braconidae).</title>
        <authorList>
            <person name="Pinto B.J."/>
            <person name="Weis J.J."/>
            <person name="Gamble T."/>
            <person name="Ode P.J."/>
            <person name="Paul R."/>
            <person name="Zaspel J.M."/>
        </authorList>
    </citation>
    <scope>NUCLEOTIDE SEQUENCE [LARGE SCALE GENOMIC DNA]</scope>
    <source>
        <strain evidence="1">CgM1</strain>
    </source>
</reference>
<evidence type="ECO:0000313" key="2">
    <source>
        <dbReference type="Proteomes" id="UP000826195"/>
    </source>
</evidence>
<comment type="caution">
    <text evidence="1">The sequence shown here is derived from an EMBL/GenBank/DDBJ whole genome shotgun (WGS) entry which is preliminary data.</text>
</comment>
<gene>
    <name evidence="1" type="ORF">KQX54_016550</name>
</gene>
<name>A0AAV7ISW0_COTGL</name>
<proteinExistence type="predicted"/>
<keyword evidence="2" id="KW-1185">Reference proteome</keyword>
<dbReference type="AlphaFoldDB" id="A0AAV7ISW0"/>
<dbReference type="SUPFAM" id="SSF47769">
    <property type="entry name" value="SAM/Pointed domain"/>
    <property type="match status" value="1"/>
</dbReference>
<evidence type="ECO:0008006" key="3">
    <source>
        <dbReference type="Google" id="ProtNLM"/>
    </source>
</evidence>
<protein>
    <recommendedName>
        <fullName evidence="3">SAM domain-containing protein</fullName>
    </recommendedName>
</protein>